<comment type="caution">
    <text evidence="1">The sequence shown here is derived from an EMBL/GenBank/DDBJ whole genome shotgun (WGS) entry which is preliminary data.</text>
</comment>
<dbReference type="EMBL" id="LAZR01012037">
    <property type="protein sequence ID" value="KKM46509.1"/>
    <property type="molecule type" value="Genomic_DNA"/>
</dbReference>
<proteinExistence type="predicted"/>
<evidence type="ECO:0000313" key="1">
    <source>
        <dbReference type="EMBL" id="KKM46509.1"/>
    </source>
</evidence>
<organism evidence="1">
    <name type="scientific">marine sediment metagenome</name>
    <dbReference type="NCBI Taxonomy" id="412755"/>
    <lineage>
        <taxon>unclassified sequences</taxon>
        <taxon>metagenomes</taxon>
        <taxon>ecological metagenomes</taxon>
    </lineage>
</organism>
<dbReference type="AlphaFoldDB" id="A0A0F9LNI3"/>
<sequence length="84" mass="9801">MTLHFYLARNRTTFEEHMTDRGAATSPMSRNVHRLIEEPQDAVGIKATNCQLHLLHGWQSNPMLERNPQVVERLRMEFPKVFLG</sequence>
<reference evidence="1" key="1">
    <citation type="journal article" date="2015" name="Nature">
        <title>Complex archaea that bridge the gap between prokaryotes and eukaryotes.</title>
        <authorList>
            <person name="Spang A."/>
            <person name="Saw J.H."/>
            <person name="Jorgensen S.L."/>
            <person name="Zaremba-Niedzwiedzka K."/>
            <person name="Martijn J."/>
            <person name="Lind A.E."/>
            <person name="van Eijk R."/>
            <person name="Schleper C."/>
            <person name="Guy L."/>
            <person name="Ettema T.J."/>
        </authorList>
    </citation>
    <scope>NUCLEOTIDE SEQUENCE</scope>
</reference>
<accession>A0A0F9LNI3</accession>
<gene>
    <name evidence="1" type="ORF">LCGC14_1559960</name>
</gene>
<name>A0A0F9LNI3_9ZZZZ</name>
<protein>
    <submittedName>
        <fullName evidence="1">Uncharacterized protein</fullName>
    </submittedName>
</protein>